<sequence>MHTGPGMDLSVCSTSAMDSAGRCNQVAVLEWWIQHYHCPSRFISEEALLDVARGGHLDVLQWVARTHLNGADFDSDAVVDVSATHGHLAILKWLAAVSHLDKDRFGPNQWLAPCIDGAAGNGHTAVLDWFFANAPRGGFRYSVEALDVASRNGHVSTLEWFLRSGLELKFTPLAVEGARERGHVVVVQWWMSSRQYLSVLTGRMSHHRPPSDLVMLAAFGYPISFEQARALGARHFQDMFAAACRHGQVNVLVTFKNKLSRGLNRTLLHCEAIRGNALAVLQWFAIEDPDRWNPFHAHLDQALIDAASSGHAQVVHFVFVSRYLGKPVLGEQSRDLLHNASALTATAVGGHIAVLDWWQSHQLPFPPCAAAIIDQVSMGETDNGWLVLE</sequence>
<evidence type="ECO:0000313" key="1">
    <source>
        <dbReference type="EMBL" id="ORZ31216.1"/>
    </source>
</evidence>
<evidence type="ECO:0000313" key="2">
    <source>
        <dbReference type="Proteomes" id="UP000193411"/>
    </source>
</evidence>
<keyword evidence="2" id="KW-1185">Reference proteome</keyword>
<accession>A0A1Y2H9G7</accession>
<dbReference type="InterPro" id="IPR036770">
    <property type="entry name" value="Ankyrin_rpt-contain_sf"/>
</dbReference>
<dbReference type="SUPFAM" id="SSF48403">
    <property type="entry name" value="Ankyrin repeat"/>
    <property type="match status" value="1"/>
</dbReference>
<dbReference type="PANTHER" id="PTHR46586:SF3">
    <property type="entry name" value="ANKYRIN REPEAT-CONTAINING PROTEIN"/>
    <property type="match status" value="1"/>
</dbReference>
<dbReference type="EMBL" id="MCFL01000065">
    <property type="protein sequence ID" value="ORZ31216.1"/>
    <property type="molecule type" value="Genomic_DNA"/>
</dbReference>
<reference evidence="1 2" key="1">
    <citation type="submission" date="2016-07" db="EMBL/GenBank/DDBJ databases">
        <title>Pervasive Adenine N6-methylation of Active Genes in Fungi.</title>
        <authorList>
            <consortium name="DOE Joint Genome Institute"/>
            <person name="Mondo S.J."/>
            <person name="Dannebaum R.O."/>
            <person name="Kuo R.C."/>
            <person name="Labutti K."/>
            <person name="Haridas S."/>
            <person name="Kuo A."/>
            <person name="Salamov A."/>
            <person name="Ahrendt S.R."/>
            <person name="Lipzen A."/>
            <person name="Sullivan W."/>
            <person name="Andreopoulos W.B."/>
            <person name="Clum A."/>
            <person name="Lindquist E."/>
            <person name="Daum C."/>
            <person name="Ramamoorthy G.K."/>
            <person name="Gryganskyi A."/>
            <person name="Culley D."/>
            <person name="Magnuson J.K."/>
            <person name="James T.Y."/>
            <person name="O'Malley M.A."/>
            <person name="Stajich J.E."/>
            <person name="Spatafora J.W."/>
            <person name="Visel A."/>
            <person name="Grigoriev I.V."/>
        </authorList>
    </citation>
    <scope>NUCLEOTIDE SEQUENCE [LARGE SCALE GENOMIC DNA]</scope>
    <source>
        <strain evidence="1 2">PL171</strain>
    </source>
</reference>
<dbReference type="InterPro" id="IPR052050">
    <property type="entry name" value="SecEffector_AnkRepeat"/>
</dbReference>
<dbReference type="PANTHER" id="PTHR46586">
    <property type="entry name" value="ANKYRIN REPEAT-CONTAINING PROTEIN"/>
    <property type="match status" value="1"/>
</dbReference>
<gene>
    <name evidence="1" type="ORF">BCR44DRAFT_1488010</name>
</gene>
<dbReference type="Proteomes" id="UP000193411">
    <property type="component" value="Unassembled WGS sequence"/>
</dbReference>
<evidence type="ECO:0008006" key="3">
    <source>
        <dbReference type="Google" id="ProtNLM"/>
    </source>
</evidence>
<dbReference type="Gene3D" id="1.25.40.20">
    <property type="entry name" value="Ankyrin repeat-containing domain"/>
    <property type="match status" value="1"/>
</dbReference>
<proteinExistence type="predicted"/>
<organism evidence="1 2">
    <name type="scientific">Catenaria anguillulae PL171</name>
    <dbReference type="NCBI Taxonomy" id="765915"/>
    <lineage>
        <taxon>Eukaryota</taxon>
        <taxon>Fungi</taxon>
        <taxon>Fungi incertae sedis</taxon>
        <taxon>Blastocladiomycota</taxon>
        <taxon>Blastocladiomycetes</taxon>
        <taxon>Blastocladiales</taxon>
        <taxon>Catenariaceae</taxon>
        <taxon>Catenaria</taxon>
    </lineage>
</organism>
<dbReference type="SUPFAM" id="SSF140860">
    <property type="entry name" value="Pseudo ankyrin repeat-like"/>
    <property type="match status" value="1"/>
</dbReference>
<dbReference type="AlphaFoldDB" id="A0A1Y2H9G7"/>
<comment type="caution">
    <text evidence="1">The sequence shown here is derived from an EMBL/GenBank/DDBJ whole genome shotgun (WGS) entry which is preliminary data.</text>
</comment>
<dbReference type="OrthoDB" id="2098714at2759"/>
<name>A0A1Y2H9G7_9FUNG</name>
<protein>
    <recommendedName>
        <fullName evidence="3">Ankyrin repeat-containing domain protein</fullName>
    </recommendedName>
</protein>